<sequence length="265" mass="27531">MLDASFHQGAGLHSFTPQSELRVLAVASHGQAESGMEALWQLCASLQRLGYPVVVLDGTADETEASPGLHHLLSQAPWQEGASLDLGAIASSLAVIPAAQGLPELARIAQATDTAPLQALLPYFRAYGLLVLHAPASVLGPLLTHTATTPLVMMPPGAAGVLTSYQTLKQIALHAGLPCTVAAVLQGNSAPERTKAAGALRTLQQCADRHLGGHMRTTTLSAHNGQDMQRLALQLLENAGTIGGTMSAMPTHNLTGLPSHGVRSH</sequence>
<evidence type="ECO:0000313" key="3">
    <source>
        <dbReference type="Proteomes" id="UP000194432"/>
    </source>
</evidence>
<feature type="region of interest" description="Disordered" evidence="1">
    <location>
        <begin position="244"/>
        <end position="265"/>
    </location>
</feature>
<dbReference type="Proteomes" id="UP000194432">
    <property type="component" value="Chromosome 1"/>
</dbReference>
<gene>
    <name evidence="2" type="ORF">CBP34_16875</name>
</gene>
<evidence type="ECO:0000256" key="1">
    <source>
        <dbReference type="SAM" id="MobiDB-lite"/>
    </source>
</evidence>
<reference evidence="2 3" key="1">
    <citation type="submission" date="2017-05" db="EMBL/GenBank/DDBJ databases">
        <title>Polyphasic characterization of four soil-derived phenanthrene-degrading Acidovorax strains and proposal of Acidovorax phenanthrenivorans sp. nov.</title>
        <authorList>
            <person name="Singleton D.R."/>
            <person name="Lee J."/>
            <person name="Dickey A.N."/>
            <person name="Stroud A."/>
            <person name="Scholl E.H."/>
            <person name="Wright F.A."/>
            <person name="Aitken M.D."/>
        </authorList>
    </citation>
    <scope>NUCLEOTIDE SEQUENCE [LARGE SCALE GENOMIC DNA]</scope>
    <source>
        <strain evidence="2">NA3</strain>
    </source>
</reference>
<evidence type="ECO:0000313" key="2">
    <source>
        <dbReference type="EMBL" id="ART52999.1"/>
    </source>
</evidence>
<keyword evidence="3" id="KW-1185">Reference proteome</keyword>
<dbReference type="AlphaFoldDB" id="A0A240U558"/>
<organism evidence="2 3">
    <name type="scientific">Acidovorax carolinensis</name>
    <dbReference type="NCBI Taxonomy" id="553814"/>
    <lineage>
        <taxon>Bacteria</taxon>
        <taxon>Pseudomonadati</taxon>
        <taxon>Pseudomonadota</taxon>
        <taxon>Betaproteobacteria</taxon>
        <taxon>Burkholderiales</taxon>
        <taxon>Comamonadaceae</taxon>
        <taxon>Acidovorax</taxon>
    </lineage>
</organism>
<dbReference type="RefSeq" id="WP_094098705.1">
    <property type="nucleotide sequence ID" value="NZ_CP021361.1"/>
</dbReference>
<dbReference type="EMBL" id="CP021361">
    <property type="protein sequence ID" value="ART52999.1"/>
    <property type="molecule type" value="Genomic_DNA"/>
</dbReference>
<name>A0A240U558_9BURK</name>
<accession>A0A240U558</accession>
<dbReference type="KEGG" id="acin:CBP34_16875"/>
<proteinExistence type="predicted"/>
<protein>
    <submittedName>
        <fullName evidence="2">Uncharacterized protein</fullName>
    </submittedName>
</protein>